<reference evidence="6" key="1">
    <citation type="submission" date="2020-08" db="EMBL/GenBank/DDBJ databases">
        <title>Chromosome-level assembly of Southern catfish (Silurus meridionalis) provides insights into visual adaptation to the nocturnal and benthic lifestyles.</title>
        <authorList>
            <person name="Zhang Y."/>
            <person name="Wang D."/>
            <person name="Peng Z."/>
        </authorList>
    </citation>
    <scope>NUCLEOTIDE SEQUENCE</scope>
    <source>
        <strain evidence="6">SWU-2019-XX</strain>
        <tissue evidence="6">Muscle</tissue>
    </source>
</reference>
<evidence type="ECO:0000256" key="2">
    <source>
        <dbReference type="SAM" id="MobiDB-lite"/>
    </source>
</evidence>
<keyword evidence="3" id="KW-0812">Transmembrane</keyword>
<keyword evidence="3" id="KW-1133">Transmembrane helix</keyword>
<keyword evidence="4" id="KW-0732">Signal</keyword>
<dbReference type="InterPro" id="IPR058899">
    <property type="entry name" value="TGFBR3/Endoglin-like_N"/>
</dbReference>
<evidence type="ECO:0000256" key="1">
    <source>
        <dbReference type="ARBA" id="ARBA00023180"/>
    </source>
</evidence>
<feature type="domain" description="TGFBR3/Endoglin-like N-terminal" evidence="5">
    <location>
        <begin position="43"/>
        <end position="160"/>
    </location>
</feature>
<keyword evidence="1" id="KW-0325">Glycoprotein</keyword>
<evidence type="ECO:0000313" key="7">
    <source>
        <dbReference type="Proteomes" id="UP000606274"/>
    </source>
</evidence>
<feature type="signal peptide" evidence="4">
    <location>
        <begin position="1"/>
        <end position="19"/>
    </location>
</feature>
<keyword evidence="7" id="KW-1185">Reference proteome</keyword>
<keyword evidence="3" id="KW-0472">Membrane</keyword>
<gene>
    <name evidence="6" type="ORF">HF521_013277</name>
</gene>
<feature type="transmembrane region" description="Helical" evidence="3">
    <location>
        <begin position="451"/>
        <end position="472"/>
    </location>
</feature>
<evidence type="ECO:0000313" key="6">
    <source>
        <dbReference type="EMBL" id="KAF7688470.1"/>
    </source>
</evidence>
<feature type="chain" id="PRO_5035787690" description="TGFBR3/Endoglin-like N-terminal domain-containing protein" evidence="4">
    <location>
        <begin position="20"/>
        <end position="532"/>
    </location>
</feature>
<evidence type="ECO:0000256" key="4">
    <source>
        <dbReference type="SAM" id="SignalP"/>
    </source>
</evidence>
<dbReference type="Proteomes" id="UP000606274">
    <property type="component" value="Unassembled WGS sequence"/>
</dbReference>
<sequence>MKTFSTFLALLMIFSAAAASDCELRDIYRVENDVINVDDKGDCCWTNFAMTNGTKVHILNLILTPDADYAMMEVTLADPSILIITCPNTNGKSASKNIMLIQQQSSMAPDAQGSELVSWATAQFGGVSSFTTINNPSNISFIETKETPSVSICELKPESAKTMKSLRFISENKGVKSCRFEESEDEVHIIHIPGHLGSRNVFVDVDPAFVKLILRGPNGTVWTINSNNVSFKSNNVISLNGMTVTRLSDLSDDDDELRNQALHYFRSKSIKSYTKIYLKGPIIQVKILKKKTSEVTERSKPTEAPTSPTWMKLFTSPDYSVQLDSSTKVPTNKRLYAQVWSLLHGNVDLNIKVTSCYVHSKGLQPLERSVSLKQEPCLACYNNTRFSFLLDTLQDLPTNNWELRCNVTHCMKSTAVVSCAQPELVTENVQVVPSLVPSTPNQCVDFSLQSVLGIAFGGFLIGVLLIGALWFIKIRTGYPGSLGFGLSETFFSGCPCGLTKHHAVPTNPSPSENSSANGSMSSTQSTPSSSMA</sequence>
<dbReference type="Pfam" id="PF26060">
    <property type="entry name" value="TGFBR3_N"/>
    <property type="match status" value="1"/>
</dbReference>
<dbReference type="AlphaFoldDB" id="A0A8T0ABS9"/>
<feature type="region of interest" description="Disordered" evidence="2">
    <location>
        <begin position="505"/>
        <end position="532"/>
    </location>
</feature>
<dbReference type="EMBL" id="JABFDY010000025">
    <property type="protein sequence ID" value="KAF7688470.1"/>
    <property type="molecule type" value="Genomic_DNA"/>
</dbReference>
<organism evidence="6 7">
    <name type="scientific">Silurus meridionalis</name>
    <name type="common">Southern catfish</name>
    <name type="synonym">Silurus soldatovi meridionalis</name>
    <dbReference type="NCBI Taxonomy" id="175797"/>
    <lineage>
        <taxon>Eukaryota</taxon>
        <taxon>Metazoa</taxon>
        <taxon>Chordata</taxon>
        <taxon>Craniata</taxon>
        <taxon>Vertebrata</taxon>
        <taxon>Euteleostomi</taxon>
        <taxon>Actinopterygii</taxon>
        <taxon>Neopterygii</taxon>
        <taxon>Teleostei</taxon>
        <taxon>Ostariophysi</taxon>
        <taxon>Siluriformes</taxon>
        <taxon>Siluridae</taxon>
        <taxon>Silurus</taxon>
    </lineage>
</organism>
<protein>
    <recommendedName>
        <fullName evidence="5">TGFBR3/Endoglin-like N-terminal domain-containing protein</fullName>
    </recommendedName>
</protein>
<comment type="caution">
    <text evidence="6">The sequence shown here is derived from an EMBL/GenBank/DDBJ whole genome shotgun (WGS) entry which is preliminary data.</text>
</comment>
<evidence type="ECO:0000259" key="5">
    <source>
        <dbReference type="Pfam" id="PF26060"/>
    </source>
</evidence>
<evidence type="ECO:0000256" key="3">
    <source>
        <dbReference type="SAM" id="Phobius"/>
    </source>
</evidence>
<accession>A0A8T0ABS9</accession>
<proteinExistence type="predicted"/>
<name>A0A8T0ABS9_SILME</name>